<dbReference type="CDD" id="cd03465">
    <property type="entry name" value="URO-D_like"/>
    <property type="match status" value="1"/>
</dbReference>
<accession>I4A3W8</accession>
<dbReference type="STRING" id="756499.Desde_0171"/>
<dbReference type="Gene3D" id="3.20.20.210">
    <property type="match status" value="1"/>
</dbReference>
<evidence type="ECO:0000259" key="1">
    <source>
        <dbReference type="Pfam" id="PF01208"/>
    </source>
</evidence>
<dbReference type="OrthoDB" id="8452307at2"/>
<dbReference type="Pfam" id="PF01208">
    <property type="entry name" value="URO-D"/>
    <property type="match status" value="1"/>
</dbReference>
<reference evidence="2 3" key="2">
    <citation type="journal article" date="2015" name="J. Bacteriol.">
        <title>Genomic, proteomic, and biochemical analysis of the organohalide respiratory pathway in Desulfitobacterium dehalogenans.</title>
        <authorList>
            <person name="Kruse T."/>
            <person name="van de Pas B.A."/>
            <person name="Atteia A."/>
            <person name="Krab K."/>
            <person name="Hagen W.R."/>
            <person name="Goodwin L."/>
            <person name="Chain P."/>
            <person name="Boeren S."/>
            <person name="Maphosa F."/>
            <person name="Schraa G."/>
            <person name="de Vos W.M."/>
            <person name="van der Oost J."/>
            <person name="Smidt H."/>
            <person name="Stams A.J."/>
        </authorList>
    </citation>
    <scope>NUCLEOTIDE SEQUENCE [LARGE SCALE GENOMIC DNA]</scope>
    <source>
        <strain evidence="3">ATCC 51507 / DSM 9161 / JW/IU-DC1</strain>
    </source>
</reference>
<dbReference type="RefSeq" id="WP_014792150.1">
    <property type="nucleotide sequence ID" value="NC_018017.1"/>
</dbReference>
<keyword evidence="3" id="KW-1185">Reference proteome</keyword>
<evidence type="ECO:0000313" key="2">
    <source>
        <dbReference type="EMBL" id="AFL98652.1"/>
    </source>
</evidence>
<dbReference type="EMBL" id="CP003348">
    <property type="protein sequence ID" value="AFL98652.1"/>
    <property type="molecule type" value="Genomic_DNA"/>
</dbReference>
<dbReference type="PANTHER" id="PTHR47099:SF1">
    <property type="entry name" value="METHYLCOBAMIDE:COM METHYLTRANSFERASE MTBA"/>
    <property type="match status" value="1"/>
</dbReference>
<evidence type="ECO:0000313" key="3">
    <source>
        <dbReference type="Proteomes" id="UP000006053"/>
    </source>
</evidence>
<feature type="domain" description="Uroporphyrinogen decarboxylase (URO-D)" evidence="1">
    <location>
        <begin position="28"/>
        <end position="335"/>
    </location>
</feature>
<dbReference type="InterPro" id="IPR000257">
    <property type="entry name" value="Uroporphyrinogen_deCOase"/>
</dbReference>
<dbReference type="eggNOG" id="COG0407">
    <property type="taxonomic scope" value="Bacteria"/>
</dbReference>
<dbReference type="HOGENOM" id="CLU_040933_2_0_9"/>
<dbReference type="SUPFAM" id="SSF51726">
    <property type="entry name" value="UROD/MetE-like"/>
    <property type="match status" value="1"/>
</dbReference>
<dbReference type="InterPro" id="IPR052024">
    <property type="entry name" value="Methanogen_methyltrans"/>
</dbReference>
<protein>
    <submittedName>
        <fullName evidence="2">Uroporphyrinogen-III decarboxylase</fullName>
    </submittedName>
</protein>
<proteinExistence type="predicted"/>
<gene>
    <name evidence="2" type="ordered locus">Desde_0171</name>
</gene>
<dbReference type="Proteomes" id="UP000006053">
    <property type="component" value="Chromosome"/>
</dbReference>
<dbReference type="PANTHER" id="PTHR47099">
    <property type="entry name" value="METHYLCOBAMIDE:COM METHYLTRANSFERASE MTBA"/>
    <property type="match status" value="1"/>
</dbReference>
<dbReference type="KEGG" id="ddh:Desde_0171"/>
<dbReference type="GO" id="GO:0006779">
    <property type="term" value="P:porphyrin-containing compound biosynthetic process"/>
    <property type="evidence" value="ECO:0007669"/>
    <property type="project" value="InterPro"/>
</dbReference>
<name>I4A3W8_DESDJ</name>
<dbReference type="AlphaFoldDB" id="I4A3W8"/>
<organism evidence="2 3">
    <name type="scientific">Desulfitobacterium dehalogenans (strain ATCC 51507 / DSM 9161 / JW/IU-DC1)</name>
    <dbReference type="NCBI Taxonomy" id="756499"/>
    <lineage>
        <taxon>Bacteria</taxon>
        <taxon>Bacillati</taxon>
        <taxon>Bacillota</taxon>
        <taxon>Clostridia</taxon>
        <taxon>Eubacteriales</taxon>
        <taxon>Desulfitobacteriaceae</taxon>
        <taxon>Desulfitobacterium</taxon>
    </lineage>
</organism>
<dbReference type="GO" id="GO:0004853">
    <property type="term" value="F:uroporphyrinogen decarboxylase activity"/>
    <property type="evidence" value="ECO:0007669"/>
    <property type="project" value="InterPro"/>
</dbReference>
<dbReference type="InterPro" id="IPR038071">
    <property type="entry name" value="UROD/MetE-like_sf"/>
</dbReference>
<reference evidence="3" key="1">
    <citation type="submission" date="2012-06" db="EMBL/GenBank/DDBJ databases">
        <title>Complete sequence of Desulfitobacterium dehalogenans ATCC 51507.</title>
        <authorList>
            <person name="Lucas S."/>
            <person name="Han J."/>
            <person name="Lapidus A."/>
            <person name="Cheng J.-F."/>
            <person name="Goodwin L."/>
            <person name="Pitluck S."/>
            <person name="Peters L."/>
            <person name="Ovchinnikova G."/>
            <person name="Teshima H."/>
            <person name="Detter J.C."/>
            <person name="Han C."/>
            <person name="Tapia R."/>
            <person name="Land M."/>
            <person name="Hauser L."/>
            <person name="Kyrpides N."/>
            <person name="Ivanova N."/>
            <person name="Pagani I."/>
            <person name="Kruse T."/>
            <person name="de Vos W.M."/>
            <person name="Smidt H."/>
            <person name="Woyke T."/>
        </authorList>
    </citation>
    <scope>NUCLEOTIDE SEQUENCE [LARGE SCALE GENOMIC DNA]</scope>
    <source>
        <strain evidence="3">ATCC 51507 / DSM 9161 / JW/IU-DC1</strain>
    </source>
</reference>
<sequence>MNRLQRLESALVGHTFGDTLCMPLVFGGAAFLTNVRLKEYLQNGEILAQCQLNSQRKFNYDAVFVYGDNCIEAEALGSRICFPENAYPYIEKYRLEDPKQLSELPDFNPLTDGRMPELLQAVKILKAEIGDNLPIVGVVLGPMSIASQLMGLERLLYLLLDSPCEFADMLSFTAEISLKSGLALLAQGAHISAVIDPSASQSILPSEMFVRYLLPHIRDIFSQFKSAGTLASWLMITGNSQGLLPYYRQCGVNIASIDYEVPLEEALKWGEDFLVAGNIKPYRFVNKTPQEIIREGKELINLAASSKRFILSSGCEIPLDTKPGNLAALINAVRDVG</sequence>